<feature type="non-terminal residue" evidence="7">
    <location>
        <position position="538"/>
    </location>
</feature>
<dbReference type="PROSITE" id="PS00518">
    <property type="entry name" value="ZF_RING_1"/>
    <property type="match status" value="1"/>
</dbReference>
<organism evidence="7">
    <name type="scientific">Trepomonas sp. PC1</name>
    <dbReference type="NCBI Taxonomy" id="1076344"/>
    <lineage>
        <taxon>Eukaryota</taxon>
        <taxon>Metamonada</taxon>
        <taxon>Diplomonadida</taxon>
        <taxon>Hexamitidae</taxon>
        <taxon>Hexamitinae</taxon>
        <taxon>Trepomonas</taxon>
    </lineage>
</organism>
<dbReference type="Gene3D" id="3.30.40.10">
    <property type="entry name" value="Zinc/RING finger domain, C3HC4 (zinc finger)"/>
    <property type="match status" value="1"/>
</dbReference>
<dbReference type="CDD" id="cd16449">
    <property type="entry name" value="RING-HC"/>
    <property type="match status" value="1"/>
</dbReference>
<feature type="non-terminal residue" evidence="7">
    <location>
        <position position="1"/>
    </location>
</feature>
<keyword evidence="1" id="KW-0479">Metal-binding</keyword>
<proteinExistence type="predicted"/>
<feature type="compositionally biased region" description="Polar residues" evidence="5">
    <location>
        <begin position="178"/>
        <end position="196"/>
    </location>
</feature>
<feature type="compositionally biased region" description="Basic and acidic residues" evidence="5">
    <location>
        <begin position="163"/>
        <end position="177"/>
    </location>
</feature>
<evidence type="ECO:0000256" key="2">
    <source>
        <dbReference type="ARBA" id="ARBA00022771"/>
    </source>
</evidence>
<evidence type="ECO:0000256" key="5">
    <source>
        <dbReference type="SAM" id="MobiDB-lite"/>
    </source>
</evidence>
<feature type="region of interest" description="Disordered" evidence="5">
    <location>
        <begin position="162"/>
        <end position="224"/>
    </location>
</feature>
<evidence type="ECO:0000256" key="4">
    <source>
        <dbReference type="PROSITE-ProRule" id="PRU00175"/>
    </source>
</evidence>
<dbReference type="InterPro" id="IPR001841">
    <property type="entry name" value="Znf_RING"/>
</dbReference>
<reference evidence="7" key="1">
    <citation type="submission" date="2015-07" db="EMBL/GenBank/DDBJ databases">
        <title>Adaptation to a free-living lifestyle via gene acquisitions in the diplomonad Trepomonas sp. PC1.</title>
        <authorList>
            <person name="Xu F."/>
            <person name="Jerlstrom-Hultqvist J."/>
            <person name="Kolisko M."/>
            <person name="Simpson A.G.B."/>
            <person name="Roger A.J."/>
            <person name="Svard S.G."/>
            <person name="Andersson J.O."/>
        </authorList>
    </citation>
    <scope>NUCLEOTIDE SEQUENCE</scope>
    <source>
        <strain evidence="7">PC1</strain>
    </source>
</reference>
<dbReference type="EMBL" id="GDID01006729">
    <property type="protein sequence ID" value="JAP89877.1"/>
    <property type="molecule type" value="Transcribed_RNA"/>
</dbReference>
<evidence type="ECO:0000256" key="1">
    <source>
        <dbReference type="ARBA" id="ARBA00022723"/>
    </source>
</evidence>
<gene>
    <name evidence="7" type="ORF">TPC1_30628</name>
</gene>
<dbReference type="InterPro" id="IPR017907">
    <property type="entry name" value="Znf_RING_CS"/>
</dbReference>
<evidence type="ECO:0000256" key="3">
    <source>
        <dbReference type="ARBA" id="ARBA00022833"/>
    </source>
</evidence>
<dbReference type="AlphaFoldDB" id="A0A146JZC2"/>
<keyword evidence="2 4" id="KW-0863">Zinc-finger</keyword>
<accession>A0A146JZC2</accession>
<sequence>FWLQFLHFKFIQCFIYYQQLEYKFTSKMTDKQLFYISCTNQDGQLEEVKLEFDQNEVDVEQKIVDELLRNGYKVEVNDCEMDGDQILQKSTKFHQKLDLPKQIHHIMDSINEQPVQILNAKQLKRKQKSKIQQENKSFQSADFREIDLKNIDSMTQLSQEIQSHIDDKPEPSKDTKIQSRPQTRNSSQLRRSNPSKTTDEAQNPIPKPTLKPLKVSLSGSDFSLDNQSQEDLIKKEIDKINSQIQTVKTQRQIQTSRQQKSVDELFQQELERTSQTQKARKDSTYKLGLRKAQSVGTFQLRETKLPALKNAQLSAKIIYSQIDSVAKNVQKKIIQQAQFAKSKLNSVKSVKPALVAKPKLQETAKTAKKTKIRFLTKQMQNFCEICREKLQFPVELPCKHVFCLQCLEMCQEKRCFHMDECGNRCGQQFGQLEISQKLQYWEDIKQNNLKQLDFCIIGQRFAQIIAYDDRSLVVFQNTEQALVNKLQLTEIDLNAIFQSTRVQINDLVVKFERQVYQPKDDQQFKFYQPVNSVFCQSN</sequence>
<dbReference type="SMART" id="SM00184">
    <property type="entry name" value="RING"/>
    <property type="match status" value="1"/>
</dbReference>
<evidence type="ECO:0000259" key="6">
    <source>
        <dbReference type="PROSITE" id="PS50089"/>
    </source>
</evidence>
<dbReference type="SUPFAM" id="SSF57850">
    <property type="entry name" value="RING/U-box"/>
    <property type="match status" value="1"/>
</dbReference>
<feature type="domain" description="RING-type" evidence="6">
    <location>
        <begin position="383"/>
        <end position="415"/>
    </location>
</feature>
<dbReference type="PROSITE" id="PS50089">
    <property type="entry name" value="ZF_RING_2"/>
    <property type="match status" value="1"/>
</dbReference>
<evidence type="ECO:0000313" key="7">
    <source>
        <dbReference type="EMBL" id="JAP89877.1"/>
    </source>
</evidence>
<name>A0A146JZC2_9EUKA</name>
<protein>
    <recommendedName>
        <fullName evidence="6">RING-type domain-containing protein</fullName>
    </recommendedName>
</protein>
<keyword evidence="3" id="KW-0862">Zinc</keyword>
<dbReference type="GO" id="GO:0008270">
    <property type="term" value="F:zinc ion binding"/>
    <property type="evidence" value="ECO:0007669"/>
    <property type="project" value="UniProtKB-KW"/>
</dbReference>
<dbReference type="InterPro" id="IPR013083">
    <property type="entry name" value="Znf_RING/FYVE/PHD"/>
</dbReference>